<evidence type="ECO:0000313" key="2">
    <source>
        <dbReference type="EMBL" id="MBB4123623.1"/>
    </source>
</evidence>
<feature type="region of interest" description="Disordered" evidence="1">
    <location>
        <begin position="1"/>
        <end position="26"/>
    </location>
</feature>
<gene>
    <name evidence="2" type="ORF">GGR30_003571</name>
</gene>
<evidence type="ECO:0000313" key="3">
    <source>
        <dbReference type="Proteomes" id="UP000530571"/>
    </source>
</evidence>
<sequence>MFENWLSPNSQALAHGSGLSLDRRDQSEDGNGWIDILDKGMLVTLRGKTGWREVEIGRGSSDLTCPVAAVET</sequence>
<keyword evidence="3" id="KW-1185">Reference proteome</keyword>
<organism evidence="2 3">
    <name type="scientific">Martelella radicis</name>
    <dbReference type="NCBI Taxonomy" id="1397476"/>
    <lineage>
        <taxon>Bacteria</taxon>
        <taxon>Pseudomonadati</taxon>
        <taxon>Pseudomonadota</taxon>
        <taxon>Alphaproteobacteria</taxon>
        <taxon>Hyphomicrobiales</taxon>
        <taxon>Aurantimonadaceae</taxon>
        <taxon>Martelella</taxon>
    </lineage>
</organism>
<proteinExistence type="predicted"/>
<name>A0A7W6KPK3_9HYPH</name>
<accession>A0A7W6KPK3</accession>
<reference evidence="2 3" key="1">
    <citation type="submission" date="2020-08" db="EMBL/GenBank/DDBJ databases">
        <title>Genomic Encyclopedia of Type Strains, Phase IV (KMG-IV): sequencing the most valuable type-strain genomes for metagenomic binning, comparative biology and taxonomic classification.</title>
        <authorList>
            <person name="Goeker M."/>
        </authorList>
    </citation>
    <scope>NUCLEOTIDE SEQUENCE [LARGE SCALE GENOMIC DNA]</scope>
    <source>
        <strain evidence="2 3">DSM 28101</strain>
    </source>
</reference>
<protein>
    <submittedName>
        <fullName evidence="2">Uncharacterized protein</fullName>
    </submittedName>
</protein>
<dbReference type="AlphaFoldDB" id="A0A7W6KPK3"/>
<evidence type="ECO:0000256" key="1">
    <source>
        <dbReference type="SAM" id="MobiDB-lite"/>
    </source>
</evidence>
<comment type="caution">
    <text evidence="2">The sequence shown here is derived from an EMBL/GenBank/DDBJ whole genome shotgun (WGS) entry which is preliminary data.</text>
</comment>
<feature type="compositionally biased region" description="Polar residues" evidence="1">
    <location>
        <begin position="1"/>
        <end position="12"/>
    </location>
</feature>
<dbReference type="EMBL" id="JACIDZ010000013">
    <property type="protein sequence ID" value="MBB4123623.1"/>
    <property type="molecule type" value="Genomic_DNA"/>
</dbReference>
<dbReference type="Proteomes" id="UP000530571">
    <property type="component" value="Unassembled WGS sequence"/>
</dbReference>